<keyword evidence="1" id="KW-0472">Membrane</keyword>
<sequence length="169" mass="19208">MDHGCILEYIASLFTYLERTYLNSELKCQRNSNNGSCRRCKSNPSQNTKNLPFSPFFLSAACQRINLIFWNFHLVTIIVTTVTITITTVTAITVTTVTTITGYRDPKRRWRRNRGAMLPTHQRRHSRGFMSSISRNALQMDINAARIASVPPRRTTYQAHGTSGKLPGL</sequence>
<accession>A0A022R5G3</accession>
<keyword evidence="1" id="KW-0812">Transmembrane</keyword>
<dbReference type="EMBL" id="KI630628">
    <property type="protein sequence ID" value="EYU35254.1"/>
    <property type="molecule type" value="Genomic_DNA"/>
</dbReference>
<name>A0A022R5G3_ERYGU</name>
<evidence type="ECO:0000313" key="3">
    <source>
        <dbReference type="Proteomes" id="UP000030748"/>
    </source>
</evidence>
<evidence type="ECO:0000256" key="1">
    <source>
        <dbReference type="SAM" id="Phobius"/>
    </source>
</evidence>
<gene>
    <name evidence="2" type="ORF">MIMGU_mgv1a015040mg</name>
</gene>
<organism evidence="2 3">
    <name type="scientific">Erythranthe guttata</name>
    <name type="common">Yellow monkey flower</name>
    <name type="synonym">Mimulus guttatus</name>
    <dbReference type="NCBI Taxonomy" id="4155"/>
    <lineage>
        <taxon>Eukaryota</taxon>
        <taxon>Viridiplantae</taxon>
        <taxon>Streptophyta</taxon>
        <taxon>Embryophyta</taxon>
        <taxon>Tracheophyta</taxon>
        <taxon>Spermatophyta</taxon>
        <taxon>Magnoliopsida</taxon>
        <taxon>eudicotyledons</taxon>
        <taxon>Gunneridae</taxon>
        <taxon>Pentapetalae</taxon>
        <taxon>asterids</taxon>
        <taxon>lamiids</taxon>
        <taxon>Lamiales</taxon>
        <taxon>Phrymaceae</taxon>
        <taxon>Erythranthe</taxon>
    </lineage>
</organism>
<evidence type="ECO:0000313" key="2">
    <source>
        <dbReference type="EMBL" id="EYU35254.1"/>
    </source>
</evidence>
<keyword evidence="3" id="KW-1185">Reference proteome</keyword>
<dbReference type="AlphaFoldDB" id="A0A022R5G3"/>
<keyword evidence="1" id="KW-1133">Transmembrane helix</keyword>
<protein>
    <submittedName>
        <fullName evidence="2">Uncharacterized protein</fullName>
    </submittedName>
</protein>
<dbReference type="Proteomes" id="UP000030748">
    <property type="component" value="Unassembled WGS sequence"/>
</dbReference>
<feature type="transmembrane region" description="Helical" evidence="1">
    <location>
        <begin position="74"/>
        <end position="103"/>
    </location>
</feature>
<reference evidence="2 3" key="1">
    <citation type="journal article" date="2013" name="Proc. Natl. Acad. Sci. U.S.A.">
        <title>Fine-scale variation in meiotic recombination in Mimulus inferred from population shotgun sequencing.</title>
        <authorList>
            <person name="Hellsten U."/>
            <person name="Wright K.M."/>
            <person name="Jenkins J."/>
            <person name="Shu S."/>
            <person name="Yuan Y."/>
            <person name="Wessler S.R."/>
            <person name="Schmutz J."/>
            <person name="Willis J.H."/>
            <person name="Rokhsar D.S."/>
        </authorList>
    </citation>
    <scope>NUCLEOTIDE SEQUENCE [LARGE SCALE GENOMIC DNA]</scope>
    <source>
        <strain evidence="3">cv. DUN x IM62</strain>
    </source>
</reference>
<proteinExistence type="predicted"/>